<geneLocation type="mitochondrion" evidence="1"/>
<reference evidence="1" key="1">
    <citation type="journal article" date="2015" name="Genome Biol. Evol.">
        <title>Organellar Genomes of White Spruce (Picea glauca): Assembly and Annotation.</title>
        <authorList>
            <person name="Jackman S.D."/>
            <person name="Warren R.L."/>
            <person name="Gibb E.A."/>
            <person name="Vandervalk B.P."/>
            <person name="Mohamadi H."/>
            <person name="Chu J."/>
            <person name="Raymond A."/>
            <person name="Pleasance S."/>
            <person name="Coope R."/>
            <person name="Wildung M.R."/>
            <person name="Ritland C.E."/>
            <person name="Bousquet J."/>
            <person name="Jones S.J."/>
            <person name="Bohlmann J."/>
            <person name="Birol I."/>
        </authorList>
    </citation>
    <scope>NUCLEOTIDE SEQUENCE [LARGE SCALE GENOMIC DNA]</scope>
    <source>
        <tissue evidence="1">Flushing bud</tissue>
    </source>
</reference>
<protein>
    <submittedName>
        <fullName evidence="1">Uncharacterized protein</fullName>
    </submittedName>
</protein>
<sequence>MANDLAALKANISFLYVLRAQMCSEPLNSSKTSTKRLLPLFYML</sequence>
<accession>A0A101M1V1</accession>
<dbReference type="EMBL" id="LKAM01000003">
    <property type="protein sequence ID" value="KUM49424.1"/>
    <property type="molecule type" value="Genomic_DNA"/>
</dbReference>
<keyword evidence="1" id="KW-0496">Mitochondrion</keyword>
<evidence type="ECO:0000313" key="1">
    <source>
        <dbReference type="EMBL" id="KUM49424.1"/>
    </source>
</evidence>
<comment type="caution">
    <text evidence="1">The sequence shown here is derived from an EMBL/GenBank/DDBJ whole genome shotgun (WGS) entry which is preliminary data.</text>
</comment>
<gene>
    <name evidence="1" type="ORF">ABT39_MTgene3973</name>
</gene>
<organism evidence="1">
    <name type="scientific">Picea glauca</name>
    <name type="common">White spruce</name>
    <name type="synonym">Pinus glauca</name>
    <dbReference type="NCBI Taxonomy" id="3330"/>
    <lineage>
        <taxon>Eukaryota</taxon>
        <taxon>Viridiplantae</taxon>
        <taxon>Streptophyta</taxon>
        <taxon>Embryophyta</taxon>
        <taxon>Tracheophyta</taxon>
        <taxon>Spermatophyta</taxon>
        <taxon>Pinopsida</taxon>
        <taxon>Pinidae</taxon>
        <taxon>Conifers I</taxon>
        <taxon>Pinales</taxon>
        <taxon>Pinaceae</taxon>
        <taxon>Picea</taxon>
    </lineage>
</organism>
<name>A0A101M1V1_PICGL</name>
<dbReference type="AlphaFoldDB" id="A0A101M1V1"/>
<proteinExistence type="predicted"/>